<dbReference type="Gene3D" id="2.130.10.10">
    <property type="entry name" value="YVTN repeat-like/Quinoprotein amine dehydrogenase"/>
    <property type="match status" value="2"/>
</dbReference>
<dbReference type="InterPro" id="IPR019775">
    <property type="entry name" value="WD40_repeat_CS"/>
</dbReference>
<dbReference type="AlphaFoldDB" id="A0A1I7VMB2"/>
<keyword evidence="1 3" id="KW-0853">WD repeat</keyword>
<dbReference type="InterPro" id="IPR015943">
    <property type="entry name" value="WD40/YVTN_repeat-like_dom_sf"/>
</dbReference>
<sequence length="391" mass="43546">MGNSYTHLATQDPSELLPSSATTGTDISKLQKWARRFSSTDHTSYVKISRSTSQFREIHPIIRAPVHSDAIGALAPVRPGIVLSGGRDKLIALNNTDTGKCVLRWYGHEKEVTKIAYRNTFAKHFILSGSRDSQIRLWQFDSPSTLRIFSGHQMSIGGLAILDETRFVSGARDATLRLWDLEMGTCLRAARHSRNLVTHISHCNANNLLAQSSEDKQLKIWDGRNLCLAFQFPKKNHMLTHCDFLPDGNYCITSSNGSNGDGCEITLWDIRQKRMILEYHGHEESVSCTIFLPQQVTSKRILLSVSADHTAKLWNVDDGSCLWSELIPTASDLLACVGFRDGNIIVSGLNATFCHLRILTRAARPYLECVSAQSRTRCSVSSEFSTFTGCP</sequence>
<dbReference type="RefSeq" id="XP_003136853.1">
    <property type="nucleotide sequence ID" value="XM_003136805.2"/>
</dbReference>
<dbReference type="Proteomes" id="UP000095285">
    <property type="component" value="Unassembled WGS sequence"/>
</dbReference>
<dbReference type="SUPFAM" id="SSF50978">
    <property type="entry name" value="WD40 repeat-like"/>
    <property type="match status" value="1"/>
</dbReference>
<dbReference type="STRING" id="7209.A0A1I7VMB2"/>
<accession>A0A1S0U9A5</accession>
<gene>
    <name evidence="5 7" type="ORF">LOAG_01266</name>
</gene>
<dbReference type="FunCoup" id="A0A1I7VMB2">
    <property type="interactions" value="63"/>
</dbReference>
<evidence type="ECO:0000313" key="7">
    <source>
        <dbReference type="WBParaSite" id="EN70_415"/>
    </source>
</evidence>
<dbReference type="OMA" id="CDFLPDG"/>
<dbReference type="SMART" id="SM00320">
    <property type="entry name" value="WD40"/>
    <property type="match status" value="6"/>
</dbReference>
<dbReference type="KEGG" id="loa:LOAG_01266"/>
<feature type="repeat" description="WD" evidence="3">
    <location>
        <begin position="149"/>
        <end position="189"/>
    </location>
</feature>
<dbReference type="GeneID" id="9938637"/>
<reference evidence="7" key="2">
    <citation type="submission" date="2016-11" db="UniProtKB">
        <authorList>
            <consortium name="WormBaseParasite"/>
        </authorList>
    </citation>
    <scope>IDENTIFICATION</scope>
</reference>
<keyword evidence="6" id="KW-1185">Reference proteome</keyword>
<dbReference type="OrthoDB" id="6262491at2759"/>
<evidence type="ECO:0000313" key="6">
    <source>
        <dbReference type="Proteomes" id="UP000095285"/>
    </source>
</evidence>
<evidence type="ECO:0000256" key="3">
    <source>
        <dbReference type="PROSITE-ProRule" id="PRU00221"/>
    </source>
</evidence>
<feature type="region of interest" description="Disordered" evidence="4">
    <location>
        <begin position="1"/>
        <end position="22"/>
    </location>
</feature>
<dbReference type="eggNOG" id="KOG0279">
    <property type="taxonomic scope" value="Eukaryota"/>
</dbReference>
<evidence type="ECO:0000313" key="5">
    <source>
        <dbReference type="EMBL" id="EFO27222.1"/>
    </source>
</evidence>
<dbReference type="PANTHER" id="PTHR19869:SF1">
    <property type="entry name" value="WD REPEAT-CONTAINING PROTEIN 31"/>
    <property type="match status" value="1"/>
</dbReference>
<name>A0A1I7VMB2_LOALO</name>
<dbReference type="InterPro" id="IPR036322">
    <property type="entry name" value="WD40_repeat_dom_sf"/>
</dbReference>
<dbReference type="PROSITE" id="PS50082">
    <property type="entry name" value="WD_REPEATS_2"/>
    <property type="match status" value="3"/>
</dbReference>
<evidence type="ECO:0000256" key="1">
    <source>
        <dbReference type="ARBA" id="ARBA00022574"/>
    </source>
</evidence>
<dbReference type="InterPro" id="IPR001680">
    <property type="entry name" value="WD40_rpt"/>
</dbReference>
<dbReference type="InParanoid" id="A0A1I7VMB2"/>
<dbReference type="PRINTS" id="PR00320">
    <property type="entry name" value="GPROTEINBRPT"/>
</dbReference>
<accession>A0A1I7VMB2</accession>
<dbReference type="PROSITE" id="PS00678">
    <property type="entry name" value="WD_REPEATS_1"/>
    <property type="match status" value="1"/>
</dbReference>
<proteinExistence type="predicted"/>
<protein>
    <submittedName>
        <fullName evidence="7">WD_REPEATS_REGION domain-containing protein</fullName>
    </submittedName>
</protein>
<dbReference type="WBParaSite" id="EN70_415">
    <property type="protein sequence ID" value="EN70_415"/>
    <property type="gene ID" value="EN70_415"/>
</dbReference>
<dbReference type="Pfam" id="PF00400">
    <property type="entry name" value="WD40"/>
    <property type="match status" value="4"/>
</dbReference>
<dbReference type="CTD" id="9938637"/>
<evidence type="ECO:0000256" key="2">
    <source>
        <dbReference type="ARBA" id="ARBA00022737"/>
    </source>
</evidence>
<feature type="repeat" description="WD" evidence="3">
    <location>
        <begin position="105"/>
        <end position="148"/>
    </location>
</feature>
<dbReference type="CDD" id="cd00200">
    <property type="entry name" value="WD40"/>
    <property type="match status" value="1"/>
</dbReference>
<dbReference type="InterPro" id="IPR040066">
    <property type="entry name" value="WDR31"/>
</dbReference>
<dbReference type="PROSITE" id="PS50294">
    <property type="entry name" value="WD_REPEATS_REGION"/>
    <property type="match status" value="2"/>
</dbReference>
<dbReference type="InterPro" id="IPR020472">
    <property type="entry name" value="WD40_PAC1"/>
</dbReference>
<organism evidence="6 7">
    <name type="scientific">Loa loa</name>
    <name type="common">Eye worm</name>
    <name type="synonym">Filaria loa</name>
    <dbReference type="NCBI Taxonomy" id="7209"/>
    <lineage>
        <taxon>Eukaryota</taxon>
        <taxon>Metazoa</taxon>
        <taxon>Ecdysozoa</taxon>
        <taxon>Nematoda</taxon>
        <taxon>Chromadorea</taxon>
        <taxon>Rhabditida</taxon>
        <taxon>Spirurina</taxon>
        <taxon>Spiruromorpha</taxon>
        <taxon>Filarioidea</taxon>
        <taxon>Onchocercidae</taxon>
        <taxon>Loa</taxon>
    </lineage>
</organism>
<evidence type="ECO:0000256" key="4">
    <source>
        <dbReference type="SAM" id="MobiDB-lite"/>
    </source>
</evidence>
<dbReference type="PANTHER" id="PTHR19869">
    <property type="entry name" value="SPERMATID WD-REPEAT PROTEIN"/>
    <property type="match status" value="1"/>
</dbReference>
<reference evidence="5 6" key="1">
    <citation type="submission" date="2012-04" db="EMBL/GenBank/DDBJ databases">
        <title>The Genome Sequence of Loa loa.</title>
        <authorList>
            <consortium name="The Broad Institute Genome Sequencing Platform"/>
            <consortium name="Broad Institute Genome Sequencing Center for Infectious Disease"/>
            <person name="Nutman T.B."/>
            <person name="Fink D.L."/>
            <person name="Russ C."/>
            <person name="Young S."/>
            <person name="Zeng Q."/>
            <person name="Gargeya S."/>
            <person name="Alvarado L."/>
            <person name="Berlin A."/>
            <person name="Chapman S.B."/>
            <person name="Chen Z."/>
            <person name="Freedman E."/>
            <person name="Gellesch M."/>
            <person name="Goldberg J."/>
            <person name="Griggs A."/>
            <person name="Gujja S."/>
            <person name="Heilman E.R."/>
            <person name="Heiman D."/>
            <person name="Howarth C."/>
            <person name="Mehta T."/>
            <person name="Neiman D."/>
            <person name="Pearson M."/>
            <person name="Roberts A."/>
            <person name="Saif S."/>
            <person name="Shea T."/>
            <person name="Shenoy N."/>
            <person name="Sisk P."/>
            <person name="Stolte C."/>
            <person name="Sykes S."/>
            <person name="White J."/>
            <person name="Yandava C."/>
            <person name="Haas B."/>
            <person name="Henn M.R."/>
            <person name="Nusbaum C."/>
            <person name="Birren B."/>
        </authorList>
    </citation>
    <scope>NUCLEOTIDE SEQUENCE [LARGE SCALE GENOMIC DNA]</scope>
</reference>
<feature type="repeat" description="WD" evidence="3">
    <location>
        <begin position="279"/>
        <end position="324"/>
    </location>
</feature>
<keyword evidence="2" id="KW-0677">Repeat</keyword>
<dbReference type="EMBL" id="JH712094">
    <property type="protein sequence ID" value="EFO27222.1"/>
    <property type="molecule type" value="Genomic_DNA"/>
</dbReference>